<dbReference type="GO" id="GO:0070417">
    <property type="term" value="P:cellular response to cold"/>
    <property type="evidence" value="ECO:0007669"/>
    <property type="project" value="InterPro"/>
</dbReference>
<evidence type="ECO:0000259" key="15">
    <source>
        <dbReference type="PROSITE" id="PS51195"/>
    </source>
</evidence>
<dbReference type="GO" id="GO:0003724">
    <property type="term" value="F:RNA helicase activity"/>
    <property type="evidence" value="ECO:0007669"/>
    <property type="project" value="UniProtKB-UniRule"/>
</dbReference>
<feature type="domain" description="Helicase ATP-binding" evidence="13">
    <location>
        <begin position="37"/>
        <end position="208"/>
    </location>
</feature>
<comment type="similarity">
    <text evidence="10">Belongs to the DEAD box helicase family. DeaD/CsdA subfamily.</text>
</comment>
<keyword evidence="6 10" id="KW-0067">ATP-binding</keyword>
<dbReference type="SMART" id="SM00490">
    <property type="entry name" value="HELICc"/>
    <property type="match status" value="1"/>
</dbReference>
<evidence type="ECO:0000313" key="16">
    <source>
        <dbReference type="EMBL" id="EHC87340.1"/>
    </source>
</evidence>
<dbReference type="Gene3D" id="3.40.50.300">
    <property type="entry name" value="P-loop containing nucleotide triphosphate hydrolases"/>
    <property type="match status" value="2"/>
</dbReference>
<dbReference type="InterPro" id="IPR021046">
    <property type="entry name" value="Cold-shock_DEAD_Abox_C"/>
</dbReference>
<feature type="domain" description="DEAD-box RNA helicase Q" evidence="15">
    <location>
        <begin position="6"/>
        <end position="34"/>
    </location>
</feature>
<feature type="compositionally biased region" description="Basic and acidic residues" evidence="12">
    <location>
        <begin position="568"/>
        <end position="614"/>
    </location>
</feature>
<dbReference type="GO" id="GO:0005840">
    <property type="term" value="C:ribosome"/>
    <property type="evidence" value="ECO:0007669"/>
    <property type="project" value="TreeGrafter"/>
</dbReference>
<evidence type="ECO:0000256" key="7">
    <source>
        <dbReference type="ARBA" id="ARBA00022884"/>
    </source>
</evidence>
<dbReference type="Pfam" id="PF00270">
    <property type="entry name" value="DEAD"/>
    <property type="match status" value="1"/>
</dbReference>
<comment type="caution">
    <text evidence="16">The sequence shown here is derived from an EMBL/GenBank/DDBJ whole genome shotgun (WGS) entry which is preliminary data.</text>
</comment>
<dbReference type="CDD" id="cd18787">
    <property type="entry name" value="SF2_C_DEAD"/>
    <property type="match status" value="1"/>
</dbReference>
<comment type="catalytic activity">
    <reaction evidence="9 10">
        <text>ATP + H2O = ADP + phosphate + H(+)</text>
        <dbReference type="Rhea" id="RHEA:13065"/>
        <dbReference type="ChEBI" id="CHEBI:15377"/>
        <dbReference type="ChEBI" id="CHEBI:15378"/>
        <dbReference type="ChEBI" id="CHEBI:30616"/>
        <dbReference type="ChEBI" id="CHEBI:43474"/>
        <dbReference type="ChEBI" id="CHEBI:456216"/>
        <dbReference type="EC" id="3.6.4.13"/>
    </reaction>
</comment>
<dbReference type="Pfam" id="PF25399">
    <property type="entry name" value="DeaD_dimer"/>
    <property type="match status" value="1"/>
</dbReference>
<dbReference type="EMBL" id="AFCV01001157">
    <property type="protein sequence ID" value="EHC87340.1"/>
    <property type="molecule type" value="Genomic_DNA"/>
</dbReference>
<feature type="compositionally biased region" description="Basic and acidic residues" evidence="12">
    <location>
        <begin position="446"/>
        <end position="480"/>
    </location>
</feature>
<dbReference type="InterPro" id="IPR044742">
    <property type="entry name" value="DEAD/DEAH_RhlB"/>
</dbReference>
<dbReference type="InterPro" id="IPR027417">
    <property type="entry name" value="P-loop_NTPase"/>
</dbReference>
<evidence type="ECO:0000256" key="2">
    <source>
        <dbReference type="ARBA" id="ARBA00022490"/>
    </source>
</evidence>
<evidence type="ECO:0000256" key="6">
    <source>
        <dbReference type="ARBA" id="ARBA00022840"/>
    </source>
</evidence>
<gene>
    <name evidence="10" type="primary">deaD</name>
    <name evidence="10" type="synonym">csdA</name>
    <name evidence="16" type="ORF">LTSEUGA_4624</name>
</gene>
<dbReference type="HAMAP" id="MF_00964">
    <property type="entry name" value="DEAD_helicase_DeaD"/>
    <property type="match status" value="1"/>
</dbReference>
<dbReference type="PROSITE" id="PS51195">
    <property type="entry name" value="Q_MOTIF"/>
    <property type="match status" value="1"/>
</dbReference>
<dbReference type="GO" id="GO:0006401">
    <property type="term" value="P:RNA catabolic process"/>
    <property type="evidence" value="ECO:0007669"/>
    <property type="project" value="UniProtKB-UniRule"/>
</dbReference>
<dbReference type="InterPro" id="IPR050547">
    <property type="entry name" value="DEAD_box_RNA_helicases"/>
</dbReference>
<evidence type="ECO:0000259" key="14">
    <source>
        <dbReference type="PROSITE" id="PS51194"/>
    </source>
</evidence>
<dbReference type="PROSITE" id="PS51194">
    <property type="entry name" value="HELICASE_CTER"/>
    <property type="match status" value="1"/>
</dbReference>
<name>A0A6C8GWP1_SALET</name>
<dbReference type="EC" id="3.6.4.13" evidence="10"/>
<dbReference type="AlphaFoldDB" id="A0A6C8GWP1"/>
<evidence type="ECO:0000256" key="5">
    <source>
        <dbReference type="ARBA" id="ARBA00022806"/>
    </source>
</evidence>
<dbReference type="FunFam" id="3.40.50.300:FF:000374">
    <property type="entry name" value="ATP-dependent RNA helicase DeaD"/>
    <property type="match status" value="1"/>
</dbReference>
<dbReference type="GO" id="GO:0000027">
    <property type="term" value="P:ribosomal large subunit assembly"/>
    <property type="evidence" value="ECO:0007669"/>
    <property type="project" value="UniProtKB-UniRule"/>
</dbReference>
<dbReference type="GO" id="GO:0005829">
    <property type="term" value="C:cytosol"/>
    <property type="evidence" value="ECO:0007669"/>
    <property type="project" value="TreeGrafter"/>
</dbReference>
<dbReference type="InterPro" id="IPR028618">
    <property type="entry name" value="DEAD_helicase_DeaD"/>
</dbReference>
<evidence type="ECO:0000256" key="12">
    <source>
        <dbReference type="SAM" id="MobiDB-lite"/>
    </source>
</evidence>
<dbReference type="FunFam" id="3.30.70.330:FF:000068">
    <property type="entry name" value="ATP-dependent RNA helicase DeaD"/>
    <property type="match status" value="1"/>
</dbReference>
<evidence type="ECO:0000256" key="8">
    <source>
        <dbReference type="ARBA" id="ARBA00023016"/>
    </source>
</evidence>
<dbReference type="GO" id="GO:0033592">
    <property type="term" value="F:RNA strand annealing activity"/>
    <property type="evidence" value="ECO:0007669"/>
    <property type="project" value="TreeGrafter"/>
</dbReference>
<dbReference type="Gene3D" id="3.30.70.330">
    <property type="match status" value="1"/>
</dbReference>
<dbReference type="Pfam" id="PF00271">
    <property type="entry name" value="Helicase_C"/>
    <property type="match status" value="1"/>
</dbReference>
<dbReference type="InterPro" id="IPR034415">
    <property type="entry name" value="CsdA_RRM"/>
</dbReference>
<dbReference type="GO" id="GO:0016817">
    <property type="term" value="F:hydrolase activity, acting on acid anhydrides"/>
    <property type="evidence" value="ECO:0007669"/>
    <property type="project" value="InterPro"/>
</dbReference>
<evidence type="ECO:0000256" key="10">
    <source>
        <dbReference type="HAMAP-Rule" id="MF_00964"/>
    </source>
</evidence>
<dbReference type="SMART" id="SM00487">
    <property type="entry name" value="DEXDc"/>
    <property type="match status" value="1"/>
</dbReference>
<comment type="subcellular location">
    <subcellularLocation>
        <location evidence="1 10">Cytoplasm</location>
    </subcellularLocation>
</comment>
<sequence>MAEFETTFADLGLKAPILEALTDLGYEKPSPIQAECIPHLLGGRDVLGMAQTGSGKTAAFSLPLLNNLDPELKAPQILVLAPTRELAVQVAEAMTDFSKHMRGVNVVALYGGQRYDVQLRALRQGPQIVVGTPGRLLDHLKRGTLDLSKLSGLVLDEADEMLRMGFIEDVETIMAQIPEGHQTALFSATMPEAIRRITRRFMKEPQEVRIQSSVTTRPDISQSYWTVWGMRKNEALVRFLEAEDFDAAIIFVRTKNATLEVAEALERSGYNSAALNGDMNQALREQTLERLKDGRLDILIATDVAARGLDVERISLVVNYDIPMDSESYVHRIGRTGRAGRAGRALLFVENRERRLLRNIERTMKLTIPEVELPNAELLGKRRLEKFAAKVQQQLESSDLDQYRALLAKIQPSAEGEELDLETLAAALLKMAQGERPLILPPDAPMRPKREFRDRDDRGPRDRNDRGPRGEREDRPRRERRDVGDMQLYRIEVGRDDGVEVRHIVGAIANEGDISSRYIGNIKLFASHSTIELPKGMPGEVLQHFTRTRILNKPMNMQLLGDAVPHAGGERRGGGRSFSGERREGGRNFSGERRESRGPRRDDSTGRRRFGGDA</sequence>
<dbReference type="InterPro" id="IPR005580">
    <property type="entry name" value="DbpA/CsdA_RNA-bd_dom"/>
</dbReference>
<keyword evidence="3 10" id="KW-0547">Nucleotide-binding</keyword>
<feature type="region of interest" description="Disordered" evidence="12">
    <location>
        <begin position="436"/>
        <end position="480"/>
    </location>
</feature>
<keyword evidence="8 10" id="KW-0346">Stress response</keyword>
<dbReference type="InterPro" id="IPR012677">
    <property type="entry name" value="Nucleotide-bd_a/b_plait_sf"/>
</dbReference>
<organism evidence="16 17">
    <name type="scientific">Salmonella enterica subsp. enterica serovar Uganda str. R8-3404</name>
    <dbReference type="NCBI Taxonomy" id="913083"/>
    <lineage>
        <taxon>Bacteria</taxon>
        <taxon>Pseudomonadati</taxon>
        <taxon>Pseudomonadota</taxon>
        <taxon>Gammaproteobacteria</taxon>
        <taxon>Enterobacterales</taxon>
        <taxon>Enterobacteriaceae</taxon>
        <taxon>Salmonella</taxon>
    </lineage>
</organism>
<evidence type="ECO:0000256" key="9">
    <source>
        <dbReference type="ARBA" id="ARBA00047984"/>
    </source>
</evidence>
<evidence type="ECO:0000256" key="1">
    <source>
        <dbReference type="ARBA" id="ARBA00004496"/>
    </source>
</evidence>
<dbReference type="InterPro" id="IPR011545">
    <property type="entry name" value="DEAD/DEAH_box_helicase_dom"/>
</dbReference>
<keyword evidence="2 10" id="KW-0963">Cytoplasm</keyword>
<feature type="short sequence motif" description="Q motif" evidence="11">
    <location>
        <begin position="6"/>
        <end position="34"/>
    </location>
</feature>
<dbReference type="Pfam" id="PF12343">
    <property type="entry name" value="DeaD_C"/>
    <property type="match status" value="1"/>
</dbReference>
<protein>
    <recommendedName>
        <fullName evidence="10">ATP-dependent RNA helicase DeaD</fullName>
        <ecNumber evidence="10">3.6.4.13</ecNumber>
    </recommendedName>
    <alternativeName>
        <fullName evidence="10">Cold-shock DEAD box protein A</fullName>
    </alternativeName>
</protein>
<evidence type="ECO:0000256" key="11">
    <source>
        <dbReference type="PROSITE-ProRule" id="PRU00552"/>
    </source>
</evidence>
<dbReference type="CDD" id="cd12499">
    <property type="entry name" value="RRM_EcCsdA_like"/>
    <property type="match status" value="1"/>
</dbReference>
<evidence type="ECO:0000313" key="17">
    <source>
        <dbReference type="Proteomes" id="UP000003915"/>
    </source>
</evidence>
<keyword evidence="5 10" id="KW-0347">Helicase</keyword>
<dbReference type="InterPro" id="IPR014001">
    <property type="entry name" value="Helicase_ATP-bd"/>
</dbReference>
<dbReference type="PROSITE" id="PS00039">
    <property type="entry name" value="DEAD_ATP_HELICASE"/>
    <property type="match status" value="1"/>
</dbReference>
<feature type="domain" description="Helicase C-terminal" evidence="14">
    <location>
        <begin position="232"/>
        <end position="379"/>
    </location>
</feature>
<dbReference type="InterPro" id="IPR001650">
    <property type="entry name" value="Helicase_C-like"/>
</dbReference>
<dbReference type="FunFam" id="3.40.50.300:FF:000108">
    <property type="entry name" value="ATP-dependent RNA helicase RhlE"/>
    <property type="match status" value="1"/>
</dbReference>
<dbReference type="InterPro" id="IPR057325">
    <property type="entry name" value="DeaD_dimer"/>
</dbReference>
<dbReference type="InterPro" id="IPR014014">
    <property type="entry name" value="RNA_helicase_DEAD_Q_motif"/>
</dbReference>
<evidence type="ECO:0000256" key="4">
    <source>
        <dbReference type="ARBA" id="ARBA00022801"/>
    </source>
</evidence>
<accession>A0A6C8GWP1</accession>
<comment type="function">
    <text evidence="10">DEAD-box RNA helicase involved in various cellular processes at low temperature, including ribosome biogenesis, mRNA degradation and translation initiation.</text>
</comment>
<evidence type="ECO:0000259" key="13">
    <source>
        <dbReference type="PROSITE" id="PS51192"/>
    </source>
</evidence>
<dbReference type="SUPFAM" id="SSF52540">
    <property type="entry name" value="P-loop containing nucleoside triphosphate hydrolases"/>
    <property type="match status" value="1"/>
</dbReference>
<reference evidence="16 17" key="1">
    <citation type="journal article" date="2011" name="BMC Genomics">
        <title>Genome sequencing reveals diversification of virulence factor content and possible host adaptation in distinct subpopulations of Salmonella enterica.</title>
        <authorList>
            <person name="den Bakker H.C."/>
            <person name="Moreno Switt A.I."/>
            <person name="Govoni G."/>
            <person name="Cummings C.A."/>
            <person name="Ranieri M.L."/>
            <person name="Degoricija L."/>
            <person name="Hoelzer K."/>
            <person name="Rodriguez-Rivera L.D."/>
            <person name="Brown S."/>
            <person name="Bolchacova E."/>
            <person name="Furtado M.R."/>
            <person name="Wiedmann M."/>
        </authorList>
    </citation>
    <scope>NUCLEOTIDE SEQUENCE [LARGE SCALE GENOMIC DNA]</scope>
    <source>
        <strain evidence="16 17">R8-3404</strain>
    </source>
</reference>
<dbReference type="Pfam" id="PF03880">
    <property type="entry name" value="DbpA"/>
    <property type="match status" value="1"/>
</dbReference>
<dbReference type="Proteomes" id="UP000003915">
    <property type="component" value="Unassembled WGS sequence"/>
</dbReference>
<dbReference type="PANTHER" id="PTHR47963:SF8">
    <property type="entry name" value="ATP-DEPENDENT RNA HELICASE DEAD"/>
    <property type="match status" value="1"/>
</dbReference>
<keyword evidence="4 10" id="KW-0378">Hydrolase</keyword>
<dbReference type="NCBIfam" id="NF008642">
    <property type="entry name" value="PRK11634.1"/>
    <property type="match status" value="1"/>
</dbReference>
<dbReference type="PROSITE" id="PS51192">
    <property type="entry name" value="HELICASE_ATP_BIND_1"/>
    <property type="match status" value="1"/>
</dbReference>
<dbReference type="GO" id="GO:0005524">
    <property type="term" value="F:ATP binding"/>
    <property type="evidence" value="ECO:0007669"/>
    <property type="project" value="UniProtKB-UniRule"/>
</dbReference>
<dbReference type="CDD" id="cd00268">
    <property type="entry name" value="DEADc"/>
    <property type="match status" value="1"/>
</dbReference>
<dbReference type="InterPro" id="IPR000629">
    <property type="entry name" value="RNA-helicase_DEAD-box_CS"/>
</dbReference>
<feature type="region of interest" description="Disordered" evidence="12">
    <location>
        <begin position="561"/>
        <end position="614"/>
    </location>
</feature>
<keyword evidence="7 10" id="KW-0694">RNA-binding</keyword>
<evidence type="ECO:0000256" key="3">
    <source>
        <dbReference type="ARBA" id="ARBA00022741"/>
    </source>
</evidence>
<proteinExistence type="inferred from homology"/>
<dbReference type="PANTHER" id="PTHR47963">
    <property type="entry name" value="DEAD-BOX ATP-DEPENDENT RNA HELICASE 47, MITOCHONDRIAL"/>
    <property type="match status" value="1"/>
</dbReference>